<organism evidence="1 2">
    <name type="scientific">Klebsiella pneumoniae 30684/NJST258_2</name>
    <dbReference type="NCBI Taxonomy" id="1420013"/>
    <lineage>
        <taxon>Bacteria</taxon>
        <taxon>Pseudomonadati</taxon>
        <taxon>Pseudomonadota</taxon>
        <taxon>Gammaproteobacteria</taxon>
        <taxon>Enterobacterales</taxon>
        <taxon>Enterobacteriaceae</taxon>
        <taxon>Klebsiella/Raoultella group</taxon>
        <taxon>Klebsiella</taxon>
        <taxon>Klebsiella pneumoniae complex</taxon>
    </lineage>
</organism>
<dbReference type="HOGENOM" id="CLU_3356670_0_0_6"/>
<name>W8UAJ1_KLEPN</name>
<evidence type="ECO:0000313" key="2">
    <source>
        <dbReference type="Proteomes" id="UP000019586"/>
    </source>
</evidence>
<dbReference type="Proteomes" id="UP000019586">
    <property type="component" value="Chromosome"/>
</dbReference>
<accession>W8UAJ1</accession>
<reference evidence="1 2" key="1">
    <citation type="journal article" date="2014" name="Proc. Natl. Acad. Sci. U.S.A.">
        <title>Molecular dissection of the evolution of carbapenem-resistant multilocus sequence type 258 Klebsiella pneumoniae.</title>
        <authorList>
            <person name="Deleo F.R."/>
            <person name="Chen L."/>
            <person name="Porcella S.F."/>
            <person name="Martens C.A."/>
            <person name="Kobayashi S.D."/>
            <person name="Porter A.R."/>
            <person name="Chavda K.D."/>
            <person name="Jacobs M.R."/>
            <person name="Mathema B."/>
            <person name="Olsen R.J."/>
            <person name="Bonomo R.A."/>
            <person name="Musser J.M."/>
            <person name="Kreiswirth B.N."/>
        </authorList>
    </citation>
    <scope>NUCLEOTIDE SEQUENCE [LARGE SCALE GENOMIC DNA]</scope>
    <source>
        <strain evidence="1">30684/NJST258_2</strain>
    </source>
</reference>
<sequence>MDVCLTSAYFQGYFKTWQKSKLRNGIVAKKYFNLWR</sequence>
<gene>
    <name evidence="1" type="ORF">KPNJ2_00134</name>
</gene>
<dbReference type="AlphaFoldDB" id="W8UAJ1"/>
<dbReference type="KEGG" id="kps:KPNJ2_00134"/>
<protein>
    <submittedName>
        <fullName evidence="1">Uncharacterized protein</fullName>
    </submittedName>
</protein>
<dbReference type="EMBL" id="CP006918">
    <property type="protein sequence ID" value="AHM76914.1"/>
    <property type="molecule type" value="Genomic_DNA"/>
</dbReference>
<evidence type="ECO:0000313" key="1">
    <source>
        <dbReference type="EMBL" id="AHM76914.1"/>
    </source>
</evidence>
<proteinExistence type="predicted"/>